<evidence type="ECO:0000256" key="1">
    <source>
        <dbReference type="ARBA" id="ARBA00004141"/>
    </source>
</evidence>
<dbReference type="InterPro" id="IPR013057">
    <property type="entry name" value="AA_transpt_TM"/>
</dbReference>
<comment type="subcellular location">
    <subcellularLocation>
        <location evidence="1">Membrane</location>
        <topology evidence="1">Multi-pass membrane protein</topology>
    </subcellularLocation>
</comment>
<keyword evidence="2 6" id="KW-0812">Transmembrane</keyword>
<name>A0ABD1H3P8_SALDI</name>
<dbReference type="AlphaFoldDB" id="A0ABD1H3P8"/>
<protein>
    <recommendedName>
        <fullName evidence="7">Amino acid transporter transmembrane domain-containing protein</fullName>
    </recommendedName>
</protein>
<keyword evidence="3" id="KW-0813">Transport</keyword>
<keyword evidence="9" id="KW-1185">Reference proteome</keyword>
<evidence type="ECO:0000256" key="2">
    <source>
        <dbReference type="ARBA" id="ARBA00022692"/>
    </source>
</evidence>
<evidence type="ECO:0000256" key="5">
    <source>
        <dbReference type="ARBA" id="ARBA00023136"/>
    </source>
</evidence>
<organism evidence="8 9">
    <name type="scientific">Salvia divinorum</name>
    <name type="common">Maria pastora</name>
    <name type="synonym">Diviner's sage</name>
    <dbReference type="NCBI Taxonomy" id="28513"/>
    <lineage>
        <taxon>Eukaryota</taxon>
        <taxon>Viridiplantae</taxon>
        <taxon>Streptophyta</taxon>
        <taxon>Embryophyta</taxon>
        <taxon>Tracheophyta</taxon>
        <taxon>Spermatophyta</taxon>
        <taxon>Magnoliopsida</taxon>
        <taxon>eudicotyledons</taxon>
        <taxon>Gunneridae</taxon>
        <taxon>Pentapetalae</taxon>
        <taxon>asterids</taxon>
        <taxon>lamiids</taxon>
        <taxon>Lamiales</taxon>
        <taxon>Lamiaceae</taxon>
        <taxon>Nepetoideae</taxon>
        <taxon>Mentheae</taxon>
        <taxon>Salviinae</taxon>
        <taxon>Salvia</taxon>
        <taxon>Salvia subgen. Calosphace</taxon>
    </lineage>
</organism>
<keyword evidence="4 6" id="KW-1133">Transmembrane helix</keyword>
<dbReference type="Pfam" id="PF01490">
    <property type="entry name" value="Aa_trans"/>
    <property type="match status" value="1"/>
</dbReference>
<dbReference type="Proteomes" id="UP001567538">
    <property type="component" value="Unassembled WGS sequence"/>
</dbReference>
<proteinExistence type="predicted"/>
<comment type="caution">
    <text evidence="8">The sequence shown here is derived from an EMBL/GenBank/DDBJ whole genome shotgun (WGS) entry which is preliminary data.</text>
</comment>
<keyword evidence="3" id="KW-0029">Amino-acid transport</keyword>
<accession>A0ABD1H3P8</accession>
<feature type="transmembrane region" description="Helical" evidence="6">
    <location>
        <begin position="156"/>
        <end position="182"/>
    </location>
</feature>
<feature type="transmembrane region" description="Helical" evidence="6">
    <location>
        <begin position="43"/>
        <end position="63"/>
    </location>
</feature>
<dbReference type="PANTHER" id="PTHR22950">
    <property type="entry name" value="AMINO ACID TRANSPORTER"/>
    <property type="match status" value="1"/>
</dbReference>
<evidence type="ECO:0000256" key="3">
    <source>
        <dbReference type="ARBA" id="ARBA00022970"/>
    </source>
</evidence>
<feature type="transmembrane region" description="Helical" evidence="6">
    <location>
        <begin position="12"/>
        <end position="37"/>
    </location>
</feature>
<sequence length="204" mass="22334">MESLRLESQNSGASFMTSCFNGLSALTGIGLLSIPYALSQGGWLSLASLFVIAIICFYTALLMKKCMDSSSQIKTYPDIGKHAFGKKGSVLISVFIYLELFLLAVVCLILEGDTIHKLFSHTNVHVLGNTIEGKPMFIILTELVMLPTTWLKDLSLLAYVCSFFAGGILASLIIIATIFWIGAFENVGFHERELFGGTMECQLQ</sequence>
<dbReference type="EMBL" id="JBEAFC010000007">
    <property type="protein sequence ID" value="KAL1551032.1"/>
    <property type="molecule type" value="Genomic_DNA"/>
</dbReference>
<evidence type="ECO:0000259" key="7">
    <source>
        <dbReference type="Pfam" id="PF01490"/>
    </source>
</evidence>
<dbReference type="GO" id="GO:0031090">
    <property type="term" value="C:organelle membrane"/>
    <property type="evidence" value="ECO:0007669"/>
    <property type="project" value="UniProtKB-ARBA"/>
</dbReference>
<evidence type="ECO:0000256" key="4">
    <source>
        <dbReference type="ARBA" id="ARBA00022989"/>
    </source>
</evidence>
<evidence type="ECO:0000313" key="9">
    <source>
        <dbReference type="Proteomes" id="UP001567538"/>
    </source>
</evidence>
<dbReference type="GO" id="GO:0006865">
    <property type="term" value="P:amino acid transport"/>
    <property type="evidence" value="ECO:0007669"/>
    <property type="project" value="UniProtKB-KW"/>
</dbReference>
<reference evidence="8 9" key="1">
    <citation type="submission" date="2024-06" db="EMBL/GenBank/DDBJ databases">
        <title>A chromosome level genome sequence of Diviner's sage (Salvia divinorum).</title>
        <authorList>
            <person name="Ford S.A."/>
            <person name="Ro D.-K."/>
            <person name="Ness R.W."/>
            <person name="Phillips M.A."/>
        </authorList>
    </citation>
    <scope>NUCLEOTIDE SEQUENCE [LARGE SCALE GENOMIC DNA]</scope>
    <source>
        <strain evidence="8">SAF-2024a</strain>
        <tissue evidence="8">Leaf</tissue>
    </source>
</reference>
<dbReference type="PROSITE" id="PS51257">
    <property type="entry name" value="PROKAR_LIPOPROTEIN"/>
    <property type="match status" value="1"/>
</dbReference>
<keyword evidence="5 6" id="KW-0472">Membrane</keyword>
<gene>
    <name evidence="8" type="ORF">AAHA92_18924</name>
</gene>
<evidence type="ECO:0000256" key="6">
    <source>
        <dbReference type="SAM" id="Phobius"/>
    </source>
</evidence>
<feature type="domain" description="Amino acid transporter transmembrane" evidence="7">
    <location>
        <begin position="12"/>
        <end position="181"/>
    </location>
</feature>
<feature type="transmembrane region" description="Helical" evidence="6">
    <location>
        <begin position="90"/>
        <end position="111"/>
    </location>
</feature>
<evidence type="ECO:0000313" key="8">
    <source>
        <dbReference type="EMBL" id="KAL1551032.1"/>
    </source>
</evidence>
<dbReference type="PANTHER" id="PTHR22950:SF698">
    <property type="entry name" value="AMINO ACID TRANSPORTER TRANSMEMBRANE DOMAIN-CONTAINING PROTEIN"/>
    <property type="match status" value="1"/>
</dbReference>